<keyword evidence="1" id="KW-0808">Transferase</keyword>
<dbReference type="Gene3D" id="3.40.630.30">
    <property type="match status" value="1"/>
</dbReference>
<dbReference type="Proteomes" id="UP000225766">
    <property type="component" value="Unassembled WGS sequence"/>
</dbReference>
<proteinExistence type="predicted"/>
<dbReference type="GO" id="GO:0005737">
    <property type="term" value="C:cytoplasm"/>
    <property type="evidence" value="ECO:0007669"/>
    <property type="project" value="TreeGrafter"/>
</dbReference>
<evidence type="ECO:0000313" key="1">
    <source>
        <dbReference type="EMBL" id="PGT96326.1"/>
    </source>
</evidence>
<gene>
    <name evidence="1" type="ORF">COD19_28595</name>
</gene>
<dbReference type="OrthoDB" id="9815750at2"/>
<name>A0A2A8J4F9_BACCE</name>
<dbReference type="InterPro" id="IPR051531">
    <property type="entry name" value="N-acetyltransferase"/>
</dbReference>
<dbReference type="PROSITE" id="PS51186">
    <property type="entry name" value="GNAT"/>
    <property type="match status" value="1"/>
</dbReference>
<protein>
    <submittedName>
        <fullName evidence="1">N-acetyltransferase</fullName>
    </submittedName>
</protein>
<dbReference type="SUPFAM" id="SSF55729">
    <property type="entry name" value="Acyl-CoA N-acyltransferases (Nat)"/>
    <property type="match status" value="1"/>
</dbReference>
<dbReference type="RefSeq" id="WP_088233229.1">
    <property type="nucleotide sequence ID" value="NZ_NBBB01000031.1"/>
</dbReference>
<dbReference type="CDD" id="cd04301">
    <property type="entry name" value="NAT_SF"/>
    <property type="match status" value="1"/>
</dbReference>
<dbReference type="PANTHER" id="PTHR43792">
    <property type="entry name" value="GNAT FAMILY, PUTATIVE (AFU_ORTHOLOGUE AFUA_3G00765)-RELATED-RELATED"/>
    <property type="match status" value="1"/>
</dbReference>
<dbReference type="Pfam" id="PF13302">
    <property type="entry name" value="Acetyltransf_3"/>
    <property type="match status" value="1"/>
</dbReference>
<dbReference type="EMBL" id="NUMG01000060">
    <property type="protein sequence ID" value="PGT96326.1"/>
    <property type="molecule type" value="Genomic_DNA"/>
</dbReference>
<comment type="caution">
    <text evidence="1">The sequence shown here is derived from an EMBL/GenBank/DDBJ whole genome shotgun (WGS) entry which is preliminary data.</text>
</comment>
<dbReference type="AlphaFoldDB" id="A0A2A8J4F9"/>
<evidence type="ECO:0000313" key="2">
    <source>
        <dbReference type="Proteomes" id="UP000225766"/>
    </source>
</evidence>
<organism evidence="1 2">
    <name type="scientific">Bacillus cereus</name>
    <dbReference type="NCBI Taxonomy" id="1396"/>
    <lineage>
        <taxon>Bacteria</taxon>
        <taxon>Bacillati</taxon>
        <taxon>Bacillota</taxon>
        <taxon>Bacilli</taxon>
        <taxon>Bacillales</taxon>
        <taxon>Bacillaceae</taxon>
        <taxon>Bacillus</taxon>
        <taxon>Bacillus cereus group</taxon>
    </lineage>
</organism>
<dbReference type="PANTHER" id="PTHR43792:SF9">
    <property type="entry name" value="RIBOSOMAL-PROTEIN-ALANINE ACETYLTRANSFERASE"/>
    <property type="match status" value="1"/>
</dbReference>
<reference evidence="1 2" key="1">
    <citation type="submission" date="2017-09" db="EMBL/GenBank/DDBJ databases">
        <title>Large-scale bioinformatics analysis of Bacillus genomes uncovers conserved roles of natural products in bacterial physiology.</title>
        <authorList>
            <consortium name="Agbiome Team Llc"/>
            <person name="Bleich R.M."/>
            <person name="Grubbs K.J."/>
            <person name="Santa Maria K.C."/>
            <person name="Allen S.E."/>
            <person name="Farag S."/>
            <person name="Shank E.A."/>
            <person name="Bowers A."/>
        </authorList>
    </citation>
    <scope>NUCLEOTIDE SEQUENCE [LARGE SCALE GENOMIC DNA]</scope>
    <source>
        <strain evidence="1 2">AFS040105</strain>
    </source>
</reference>
<dbReference type="InterPro" id="IPR016181">
    <property type="entry name" value="Acyl_CoA_acyltransferase"/>
</dbReference>
<dbReference type="InterPro" id="IPR000182">
    <property type="entry name" value="GNAT_dom"/>
</dbReference>
<accession>A0A2A8J4F9</accession>
<sequence>MIIEKWSYPTLYTKRLILRKINMSDSLHIFEYAADKEMTTYTVWDAHQSLHETAEYIEGIVSGYEKEQVAPLGIVLKGEQKLIGTCGFIKYDSTAHKAEIAYALSRKYWGRGLATEAALAFFNHGFHELRLNRIEAGCNSENEASERLMKRLNMEYECTLQNDLFVKGKYRDTKKYHISRERYMNQ</sequence>
<dbReference type="GO" id="GO:0008999">
    <property type="term" value="F:protein-N-terminal-alanine acetyltransferase activity"/>
    <property type="evidence" value="ECO:0007669"/>
    <property type="project" value="TreeGrafter"/>
</dbReference>